<comment type="caution">
    <text evidence="2">The sequence shown here is derived from an EMBL/GenBank/DDBJ whole genome shotgun (WGS) entry which is preliminary data.</text>
</comment>
<name>A0AA39QDA9_9AGAR</name>
<dbReference type="Proteomes" id="UP001175228">
    <property type="component" value="Unassembled WGS sequence"/>
</dbReference>
<feature type="chain" id="PRO_5041418034" description="F-box domain-containing protein" evidence="1">
    <location>
        <begin position="25"/>
        <end position="93"/>
    </location>
</feature>
<accession>A0AA39QDA9</accession>
<dbReference type="AlphaFoldDB" id="A0AA39QDA9"/>
<evidence type="ECO:0000313" key="2">
    <source>
        <dbReference type="EMBL" id="KAK0500808.1"/>
    </source>
</evidence>
<sequence>MTDLLMTLPHLLPTLVLFERVCHGSISQLCHCSRTWTLLSNSRFKNKHFMAEFLDAMEYSSTRGRSGRAFPVSVRPFNSLGTFRYCQNEHNED</sequence>
<proteinExistence type="predicted"/>
<organism evidence="2 3">
    <name type="scientific">Armillaria luteobubalina</name>
    <dbReference type="NCBI Taxonomy" id="153913"/>
    <lineage>
        <taxon>Eukaryota</taxon>
        <taxon>Fungi</taxon>
        <taxon>Dikarya</taxon>
        <taxon>Basidiomycota</taxon>
        <taxon>Agaricomycotina</taxon>
        <taxon>Agaricomycetes</taxon>
        <taxon>Agaricomycetidae</taxon>
        <taxon>Agaricales</taxon>
        <taxon>Marasmiineae</taxon>
        <taxon>Physalacriaceae</taxon>
        <taxon>Armillaria</taxon>
    </lineage>
</organism>
<dbReference type="EMBL" id="JAUEPU010000007">
    <property type="protein sequence ID" value="KAK0500808.1"/>
    <property type="molecule type" value="Genomic_DNA"/>
</dbReference>
<evidence type="ECO:0008006" key="4">
    <source>
        <dbReference type="Google" id="ProtNLM"/>
    </source>
</evidence>
<feature type="signal peptide" evidence="1">
    <location>
        <begin position="1"/>
        <end position="24"/>
    </location>
</feature>
<protein>
    <recommendedName>
        <fullName evidence="4">F-box domain-containing protein</fullName>
    </recommendedName>
</protein>
<gene>
    <name evidence="2" type="ORF">EDD18DRAFT_780288</name>
</gene>
<evidence type="ECO:0000313" key="3">
    <source>
        <dbReference type="Proteomes" id="UP001175228"/>
    </source>
</evidence>
<keyword evidence="3" id="KW-1185">Reference proteome</keyword>
<reference evidence="2" key="1">
    <citation type="submission" date="2023-06" db="EMBL/GenBank/DDBJ databases">
        <authorList>
            <consortium name="Lawrence Berkeley National Laboratory"/>
            <person name="Ahrendt S."/>
            <person name="Sahu N."/>
            <person name="Indic B."/>
            <person name="Wong-Bajracharya J."/>
            <person name="Merenyi Z."/>
            <person name="Ke H.-M."/>
            <person name="Monk M."/>
            <person name="Kocsube S."/>
            <person name="Drula E."/>
            <person name="Lipzen A."/>
            <person name="Balint B."/>
            <person name="Henrissat B."/>
            <person name="Andreopoulos B."/>
            <person name="Martin F.M."/>
            <person name="Harder C.B."/>
            <person name="Rigling D."/>
            <person name="Ford K.L."/>
            <person name="Foster G.D."/>
            <person name="Pangilinan J."/>
            <person name="Papanicolaou A."/>
            <person name="Barry K."/>
            <person name="LaButti K."/>
            <person name="Viragh M."/>
            <person name="Koriabine M."/>
            <person name="Yan M."/>
            <person name="Riley R."/>
            <person name="Champramary S."/>
            <person name="Plett K.L."/>
            <person name="Tsai I.J."/>
            <person name="Slot J."/>
            <person name="Sipos G."/>
            <person name="Plett J."/>
            <person name="Nagy L.G."/>
            <person name="Grigoriev I.V."/>
        </authorList>
    </citation>
    <scope>NUCLEOTIDE SEQUENCE</scope>
    <source>
        <strain evidence="2">HWK02</strain>
    </source>
</reference>
<evidence type="ECO:0000256" key="1">
    <source>
        <dbReference type="SAM" id="SignalP"/>
    </source>
</evidence>
<keyword evidence="1" id="KW-0732">Signal</keyword>